<organism evidence="3 4">
    <name type="scientific">Mucor plumbeus</name>
    <dbReference type="NCBI Taxonomy" id="97098"/>
    <lineage>
        <taxon>Eukaryota</taxon>
        <taxon>Fungi</taxon>
        <taxon>Fungi incertae sedis</taxon>
        <taxon>Mucoromycota</taxon>
        <taxon>Mucoromycotina</taxon>
        <taxon>Mucoromycetes</taxon>
        <taxon>Mucorales</taxon>
        <taxon>Mucorineae</taxon>
        <taxon>Mucoraceae</taxon>
        <taxon>Mucor</taxon>
    </lineage>
</organism>
<feature type="region of interest" description="Disordered" evidence="1">
    <location>
        <begin position="133"/>
        <end position="172"/>
    </location>
</feature>
<dbReference type="Proteomes" id="UP000650833">
    <property type="component" value="Unassembled WGS sequence"/>
</dbReference>
<dbReference type="SMART" id="SM00355">
    <property type="entry name" value="ZnF_C2H2"/>
    <property type="match status" value="2"/>
</dbReference>
<feature type="region of interest" description="Disordered" evidence="1">
    <location>
        <begin position="229"/>
        <end position="258"/>
    </location>
</feature>
<keyword evidence="4" id="KW-1185">Reference proteome</keyword>
<reference evidence="3" key="1">
    <citation type="submission" date="2020-12" db="EMBL/GenBank/DDBJ databases">
        <title>Metabolic potential, ecology and presence of endohyphal bacteria is reflected in genomic diversity of Mucoromycotina.</title>
        <authorList>
            <person name="Muszewska A."/>
            <person name="Okrasinska A."/>
            <person name="Steczkiewicz K."/>
            <person name="Drgas O."/>
            <person name="Orlowska M."/>
            <person name="Perlinska-Lenart U."/>
            <person name="Aleksandrzak-Piekarczyk T."/>
            <person name="Szatraj K."/>
            <person name="Zielenkiewicz U."/>
            <person name="Pilsyk S."/>
            <person name="Malc E."/>
            <person name="Mieczkowski P."/>
            <person name="Kruszewska J.S."/>
            <person name="Biernat P."/>
            <person name="Pawlowska J."/>
        </authorList>
    </citation>
    <scope>NUCLEOTIDE SEQUENCE</scope>
    <source>
        <strain evidence="3">CBS 226.32</strain>
    </source>
</reference>
<name>A0A8H7R058_9FUNG</name>
<protein>
    <recommendedName>
        <fullName evidence="2">C2H2-type domain-containing protein</fullName>
    </recommendedName>
</protein>
<comment type="caution">
    <text evidence="3">The sequence shown here is derived from an EMBL/GenBank/DDBJ whole genome shotgun (WGS) entry which is preliminary data.</text>
</comment>
<accession>A0A8H7R058</accession>
<gene>
    <name evidence="3" type="ORF">INT46_000637</name>
</gene>
<dbReference type="AlphaFoldDB" id="A0A8H7R058"/>
<feature type="domain" description="C2H2-type" evidence="2">
    <location>
        <begin position="199"/>
        <end position="220"/>
    </location>
</feature>
<evidence type="ECO:0000259" key="2">
    <source>
        <dbReference type="PROSITE" id="PS00028"/>
    </source>
</evidence>
<evidence type="ECO:0000313" key="3">
    <source>
        <dbReference type="EMBL" id="KAG2201475.1"/>
    </source>
</evidence>
<evidence type="ECO:0000256" key="1">
    <source>
        <dbReference type="SAM" id="MobiDB-lite"/>
    </source>
</evidence>
<evidence type="ECO:0000313" key="4">
    <source>
        <dbReference type="Proteomes" id="UP000650833"/>
    </source>
</evidence>
<dbReference type="EMBL" id="JAEPRC010000285">
    <property type="protein sequence ID" value="KAG2201475.1"/>
    <property type="molecule type" value="Genomic_DNA"/>
</dbReference>
<proteinExistence type="predicted"/>
<dbReference type="OrthoDB" id="2285472at2759"/>
<feature type="compositionally biased region" description="Basic and acidic residues" evidence="1">
    <location>
        <begin position="162"/>
        <end position="172"/>
    </location>
</feature>
<sequence length="422" mass="47997">MDAKEEAFAIKMEEIMKEMLSTEAFELATLEPEFVTDDNTINPIPEEDMIRIIKKEPNEKPLLVEDYALSNSAKTNKVLDYRYNVRRYSQTSVDNNECSSEINLREQHISAEQDLTEAISPEPIISDSILSKQVSPESNIPEPTIPVRTLRPKPTTIPEQSSSEHSDLDFESVQNDKDSVIDVKPIFKKSTIDYISIHCDICGISFNDNFGYRRHLNHMHQTNNLVAVSEELSSSSEHVNPEISSSSPSPPPLTPPLKRQTCNLKFKRQYRANLKLKHIKSTLSIPESHSKSFIQCRFCKKEGWTESEYRRHLIQKHSTKLNSLAKQITDSNIERIKDATAAATNLLNTTSLLNTTNSFRSGLIPNSTITNADTLTLPNENDSPMTDSDISILDIPYDPIPDISENQRRTYNFFQTYMLDIN</sequence>
<dbReference type="InterPro" id="IPR013087">
    <property type="entry name" value="Znf_C2H2_type"/>
</dbReference>
<dbReference type="PROSITE" id="PS00028">
    <property type="entry name" value="ZINC_FINGER_C2H2_1"/>
    <property type="match status" value="1"/>
</dbReference>